<feature type="signal peptide" evidence="7">
    <location>
        <begin position="1"/>
        <end position="32"/>
    </location>
</feature>
<gene>
    <name evidence="9" type="ORF">GR316_03080</name>
</gene>
<dbReference type="SUPFAM" id="SSF74650">
    <property type="entry name" value="Galactose mutarotase-like"/>
    <property type="match status" value="1"/>
</dbReference>
<dbReference type="KEGG" id="fap:GR316_03080"/>
<dbReference type="Gene3D" id="2.60.40.10">
    <property type="entry name" value="Immunoglobulins"/>
    <property type="match status" value="1"/>
</dbReference>
<feature type="chain" id="PRO_5035296776" evidence="7">
    <location>
        <begin position="33"/>
        <end position="544"/>
    </location>
</feature>
<dbReference type="InterPro" id="IPR006311">
    <property type="entry name" value="TAT_signal"/>
</dbReference>
<organism evidence="9 10">
    <name type="scientific">Falsirhodobacter algicola</name>
    <dbReference type="NCBI Taxonomy" id="2692330"/>
    <lineage>
        <taxon>Bacteria</taxon>
        <taxon>Pseudomonadati</taxon>
        <taxon>Pseudomonadota</taxon>
        <taxon>Alphaproteobacteria</taxon>
        <taxon>Rhodobacterales</taxon>
        <taxon>Paracoccaceae</taxon>
        <taxon>Falsirhodobacter</taxon>
    </lineage>
</organism>
<dbReference type="GO" id="GO:0030288">
    <property type="term" value="C:outer membrane-bounded periplasmic space"/>
    <property type="evidence" value="ECO:0007669"/>
    <property type="project" value="TreeGrafter"/>
</dbReference>
<dbReference type="PROSITE" id="PS51318">
    <property type="entry name" value="TAT"/>
    <property type="match status" value="1"/>
</dbReference>
<dbReference type="AlphaFoldDB" id="A0A8J8MRE7"/>
<evidence type="ECO:0000256" key="7">
    <source>
        <dbReference type="SAM" id="SignalP"/>
    </source>
</evidence>
<evidence type="ECO:0000256" key="6">
    <source>
        <dbReference type="SAM" id="MobiDB-lite"/>
    </source>
</evidence>
<dbReference type="FunFam" id="2.70.98.10:FF:000001">
    <property type="entry name" value="Glucans biosynthesis protein G"/>
    <property type="match status" value="1"/>
</dbReference>
<feature type="compositionally biased region" description="Low complexity" evidence="6">
    <location>
        <begin position="32"/>
        <end position="44"/>
    </location>
</feature>
<keyword evidence="5" id="KW-0574">Periplasm</keyword>
<evidence type="ECO:0000256" key="1">
    <source>
        <dbReference type="ARBA" id="ARBA00004418"/>
    </source>
</evidence>
<dbReference type="UniPathway" id="UPA00637"/>
<accession>A0A8J8MRE7</accession>
<dbReference type="PIRSF" id="PIRSF006281">
    <property type="entry name" value="MdoG"/>
    <property type="match status" value="1"/>
</dbReference>
<feature type="domain" description="Glucan biosynthesis periplasmic MdoG C-terminal" evidence="8">
    <location>
        <begin position="62"/>
        <end position="542"/>
    </location>
</feature>
<dbReference type="InterPro" id="IPR014438">
    <property type="entry name" value="Glucan_biosyn_MdoG/MdoD"/>
</dbReference>
<sequence>MISSKTAPRLSRRSLLMGGAAGAALVSLPAHAQDAPAPAPDQVEAPPPPQPEAAPAPQDMAFDFDVLTEQMRQAATTPYKAPPEPTGILGDLQYDDYRAINFRADRARWSDDPASLFRVAAFHMGWLYSNPVQMFEVADGHAREMQFSTDDFEYYNNLSDRFKPHLELPGVAGFRLSTPMNRPDIYDELVVFLGASYFRALGRGNSYGLSARGLALNTATTTQEEFPRFSAFYLERPSANSLTVHLYAALDSPSVTGAYRFVITPGSQTVVSVTARIFARETVAQLGVAPLTSMFLFAEKNHSEFDDFRPNVHDSDGLRIERATGERLWRPLNNPSRLSGSYFAEESPVAFGLYQRDREFENYQDLEARYERRPSARVEPVGQWGKGAIRLVEIPSDSEVNDNIVAFWVPDGSFEKGTEREYSYIIRWGDLMPDAGEPLAYVFETRAGAGGVSGLDNGQNFRKFVIDFRGGTIANLPVDAQLNPVINIQNGTVEHSSLVRIPGTDIWRIIMDVRTTSDSIVELGAHIAGYGRKLSETWLYQWVN</sequence>
<dbReference type="Gene3D" id="2.70.98.10">
    <property type="match status" value="1"/>
</dbReference>
<dbReference type="InterPro" id="IPR014756">
    <property type="entry name" value="Ig_E-set"/>
</dbReference>
<keyword evidence="4 7" id="KW-0732">Signal</keyword>
<dbReference type="EMBL" id="CP047289">
    <property type="protein sequence ID" value="QUS35345.1"/>
    <property type="molecule type" value="Genomic_DNA"/>
</dbReference>
<comment type="similarity">
    <text evidence="3">Belongs to the OpgD/OpgG family.</text>
</comment>
<dbReference type="InterPro" id="IPR013783">
    <property type="entry name" value="Ig-like_fold"/>
</dbReference>
<dbReference type="InterPro" id="IPR007444">
    <property type="entry name" value="Glucan_biosyn_MdoG_C"/>
</dbReference>
<evidence type="ECO:0000313" key="10">
    <source>
        <dbReference type="Proteomes" id="UP000679284"/>
    </source>
</evidence>
<dbReference type="PANTHER" id="PTHR30504:SF3">
    <property type="entry name" value="GLUCANS BIOSYNTHESIS PROTEIN D"/>
    <property type="match status" value="1"/>
</dbReference>
<name>A0A8J8MRE7_9RHOB</name>
<dbReference type="GO" id="GO:0051274">
    <property type="term" value="P:beta-glucan biosynthetic process"/>
    <property type="evidence" value="ECO:0007669"/>
    <property type="project" value="TreeGrafter"/>
</dbReference>
<proteinExistence type="inferred from homology"/>
<feature type="region of interest" description="Disordered" evidence="6">
    <location>
        <begin position="32"/>
        <end position="57"/>
    </location>
</feature>
<comment type="subcellular location">
    <subcellularLocation>
        <location evidence="1">Periplasm</location>
    </subcellularLocation>
</comment>
<dbReference type="Pfam" id="PF04349">
    <property type="entry name" value="MdoG"/>
    <property type="match status" value="1"/>
</dbReference>
<dbReference type="InterPro" id="IPR014718">
    <property type="entry name" value="GH-type_carb-bd"/>
</dbReference>
<evidence type="ECO:0000256" key="5">
    <source>
        <dbReference type="ARBA" id="ARBA00022764"/>
    </source>
</evidence>
<keyword evidence="10" id="KW-1185">Reference proteome</keyword>
<dbReference type="Proteomes" id="UP000679284">
    <property type="component" value="Chromosome"/>
</dbReference>
<dbReference type="InterPro" id="IPR011013">
    <property type="entry name" value="Gal_mutarotase_sf_dom"/>
</dbReference>
<protein>
    <submittedName>
        <fullName evidence="9">Glucan biosynthesis protein D</fullName>
    </submittedName>
</protein>
<dbReference type="PANTHER" id="PTHR30504">
    <property type="entry name" value="GLUCANS BIOSYNTHESIS PROTEIN"/>
    <property type="match status" value="1"/>
</dbReference>
<evidence type="ECO:0000256" key="4">
    <source>
        <dbReference type="ARBA" id="ARBA00022729"/>
    </source>
</evidence>
<evidence type="ECO:0000259" key="8">
    <source>
        <dbReference type="Pfam" id="PF04349"/>
    </source>
</evidence>
<dbReference type="GO" id="GO:0003824">
    <property type="term" value="F:catalytic activity"/>
    <property type="evidence" value="ECO:0007669"/>
    <property type="project" value="InterPro"/>
</dbReference>
<evidence type="ECO:0000256" key="3">
    <source>
        <dbReference type="ARBA" id="ARBA00009284"/>
    </source>
</evidence>
<evidence type="ECO:0000313" key="9">
    <source>
        <dbReference type="EMBL" id="QUS35345.1"/>
    </source>
</evidence>
<feature type="compositionally biased region" description="Pro residues" evidence="6">
    <location>
        <begin position="45"/>
        <end position="54"/>
    </location>
</feature>
<comment type="pathway">
    <text evidence="2">Glycan metabolism; osmoregulated periplasmic glucan (OPG) biosynthesis.</text>
</comment>
<dbReference type="SUPFAM" id="SSF81296">
    <property type="entry name" value="E set domains"/>
    <property type="match status" value="1"/>
</dbReference>
<dbReference type="GO" id="GO:0030246">
    <property type="term" value="F:carbohydrate binding"/>
    <property type="evidence" value="ECO:0007669"/>
    <property type="project" value="InterPro"/>
</dbReference>
<reference evidence="9" key="1">
    <citation type="submission" date="2020-01" db="EMBL/GenBank/DDBJ databases">
        <authorList>
            <person name="Yang Y."/>
            <person name="Kwon Y.M."/>
        </authorList>
    </citation>
    <scope>NUCLEOTIDE SEQUENCE</scope>
    <source>
        <strain evidence="9">PG104</strain>
    </source>
</reference>
<evidence type="ECO:0000256" key="2">
    <source>
        <dbReference type="ARBA" id="ARBA00005001"/>
    </source>
</evidence>